<dbReference type="STRING" id="1758689.SGUI_1518"/>
<dbReference type="EMBL" id="CP014989">
    <property type="protein sequence ID" value="ANS78914.1"/>
    <property type="molecule type" value="Genomic_DNA"/>
</dbReference>
<keyword evidence="1" id="KW-1133">Transmembrane helix</keyword>
<feature type="transmembrane region" description="Helical" evidence="1">
    <location>
        <begin position="6"/>
        <end position="27"/>
    </location>
</feature>
<gene>
    <name evidence="2" type="ORF">SGUI_1518</name>
</gene>
<dbReference type="GO" id="GO:0015297">
    <property type="term" value="F:antiporter activity"/>
    <property type="evidence" value="ECO:0007669"/>
    <property type="project" value="InterPro"/>
</dbReference>
<proteinExistence type="predicted"/>
<protein>
    <submittedName>
        <fullName evidence="2">Na(+) H(+) antiporter subunit G</fullName>
    </submittedName>
</protein>
<dbReference type="RefSeq" id="WP_066638381.1">
    <property type="nucleotide sequence ID" value="NZ_CP014989.1"/>
</dbReference>
<evidence type="ECO:0000313" key="2">
    <source>
        <dbReference type="EMBL" id="ANS78914.1"/>
    </source>
</evidence>
<dbReference type="Pfam" id="PF03334">
    <property type="entry name" value="PhaG_MnhG_YufB"/>
    <property type="match status" value="1"/>
</dbReference>
<dbReference type="GO" id="GO:0098662">
    <property type="term" value="P:inorganic cation transmembrane transport"/>
    <property type="evidence" value="ECO:0007669"/>
    <property type="project" value="InterPro"/>
</dbReference>
<dbReference type="InterPro" id="IPR005133">
    <property type="entry name" value="PhaG_MnhG_YufB"/>
</dbReference>
<keyword evidence="1" id="KW-0812">Transmembrane</keyword>
<organism evidence="2 3">
    <name type="scientific">Serinicoccus hydrothermalis</name>
    <dbReference type="NCBI Taxonomy" id="1758689"/>
    <lineage>
        <taxon>Bacteria</taxon>
        <taxon>Bacillati</taxon>
        <taxon>Actinomycetota</taxon>
        <taxon>Actinomycetes</taxon>
        <taxon>Micrococcales</taxon>
        <taxon>Ornithinimicrobiaceae</taxon>
        <taxon>Serinicoccus</taxon>
    </lineage>
</organism>
<evidence type="ECO:0000313" key="3">
    <source>
        <dbReference type="Proteomes" id="UP000092482"/>
    </source>
</evidence>
<dbReference type="Proteomes" id="UP000092482">
    <property type="component" value="Chromosome"/>
</dbReference>
<name>A0A1B1NBY6_9MICO</name>
<accession>A0A1B1NBY6</accession>
<dbReference type="OrthoDB" id="3730907at2"/>
<sequence>MSIVLSILIGVLCIGGALFVLISAWAMLRARDGLSRINVMSGATGMGMPWMVTGVYIHHVWVHGFSVVDLIKLFVAIAGFIILSSVASNSLGRATYRSGAPLDPATDPNDLA</sequence>
<evidence type="ECO:0000256" key="1">
    <source>
        <dbReference type="SAM" id="Phobius"/>
    </source>
</evidence>
<keyword evidence="3" id="KW-1185">Reference proteome</keyword>
<dbReference type="AlphaFoldDB" id="A0A1B1NBY6"/>
<reference evidence="2 3" key="1">
    <citation type="submission" date="2016-03" db="EMBL/GenBank/DDBJ databases">
        <title>Shallow-sea hydrothermal system.</title>
        <authorList>
            <person name="Tang K."/>
        </authorList>
    </citation>
    <scope>NUCLEOTIDE SEQUENCE [LARGE SCALE GENOMIC DNA]</scope>
    <source>
        <strain evidence="2 3">JLT9</strain>
    </source>
</reference>
<feature type="transmembrane region" description="Helical" evidence="1">
    <location>
        <begin position="70"/>
        <end position="88"/>
    </location>
</feature>
<dbReference type="KEGG" id="serj:SGUI_1518"/>
<feature type="transmembrane region" description="Helical" evidence="1">
    <location>
        <begin position="39"/>
        <end position="58"/>
    </location>
</feature>
<keyword evidence="1" id="KW-0472">Membrane</keyword>